<keyword evidence="8" id="KW-1071">Ligand-gated ion channel</keyword>
<keyword evidence="3" id="KW-0813">Transport</keyword>
<reference evidence="12" key="1">
    <citation type="submission" date="2021-01" db="EMBL/GenBank/DDBJ databases">
        <authorList>
            <person name="Corre E."/>
            <person name="Pelletier E."/>
            <person name="Niang G."/>
            <person name="Scheremetjew M."/>
            <person name="Finn R."/>
            <person name="Kale V."/>
            <person name="Holt S."/>
            <person name="Cochrane G."/>
            <person name="Meng A."/>
            <person name="Brown T."/>
            <person name="Cohen L."/>
        </authorList>
    </citation>
    <scope>NUCLEOTIDE SEQUENCE</scope>
    <source>
        <strain evidence="12">RCC1130</strain>
    </source>
</reference>
<feature type="coiled-coil region" evidence="10">
    <location>
        <begin position="75"/>
        <end position="102"/>
    </location>
</feature>
<evidence type="ECO:0000256" key="8">
    <source>
        <dbReference type="ARBA" id="ARBA00023286"/>
    </source>
</evidence>
<name>A0A7S0IIW5_9EUKA</name>
<dbReference type="Gene3D" id="2.60.490.10">
    <property type="entry name" value="atp-gated p2x4 ion channel domain"/>
    <property type="match status" value="1"/>
</dbReference>
<evidence type="ECO:0000313" key="12">
    <source>
        <dbReference type="EMBL" id="CAD8523315.1"/>
    </source>
</evidence>
<keyword evidence="6" id="KW-0406">Ion transport</keyword>
<evidence type="ECO:0000256" key="9">
    <source>
        <dbReference type="ARBA" id="ARBA00023303"/>
    </source>
</evidence>
<dbReference type="EMBL" id="HBER01001186">
    <property type="protein sequence ID" value="CAD8523315.1"/>
    <property type="molecule type" value="Transcribed_RNA"/>
</dbReference>
<keyword evidence="4 11" id="KW-0812">Transmembrane</keyword>
<dbReference type="Pfam" id="PF00864">
    <property type="entry name" value="P2X_receptor"/>
    <property type="match status" value="1"/>
</dbReference>
<dbReference type="AlphaFoldDB" id="A0A7S0IIW5"/>
<sequence length="105" mass="12075">MQLPARDLHSARGLRLLFSSRGVGKRLDLCSCVIQIFVALALLTVAKLLADTIMQYAFAERRHFRDYKAETTPDFSDIRAKVEEFEKQAKAEQELRVDDEDEKMV</sequence>
<feature type="transmembrane region" description="Helical" evidence="11">
    <location>
        <begin position="33"/>
        <end position="58"/>
    </location>
</feature>
<keyword evidence="9" id="KW-0407">Ion channel</keyword>
<evidence type="ECO:0000256" key="3">
    <source>
        <dbReference type="ARBA" id="ARBA00022448"/>
    </source>
</evidence>
<dbReference type="InterPro" id="IPR059116">
    <property type="entry name" value="P2X_receptor"/>
</dbReference>
<dbReference type="InterPro" id="IPR027309">
    <property type="entry name" value="P2X_extracellular_dom_sf"/>
</dbReference>
<comment type="similarity">
    <text evidence="2">Belongs to the P2X receptor family.</text>
</comment>
<accession>A0A7S0IIW5</accession>
<evidence type="ECO:0000256" key="1">
    <source>
        <dbReference type="ARBA" id="ARBA00004308"/>
    </source>
</evidence>
<evidence type="ECO:0000256" key="4">
    <source>
        <dbReference type="ARBA" id="ARBA00022692"/>
    </source>
</evidence>
<gene>
    <name evidence="12" type="ORF">CLEP1334_LOCUS631</name>
</gene>
<evidence type="ECO:0000256" key="6">
    <source>
        <dbReference type="ARBA" id="ARBA00023065"/>
    </source>
</evidence>
<evidence type="ECO:0000256" key="10">
    <source>
        <dbReference type="SAM" id="Coils"/>
    </source>
</evidence>
<evidence type="ECO:0000256" key="2">
    <source>
        <dbReference type="ARBA" id="ARBA00009848"/>
    </source>
</evidence>
<comment type="subcellular location">
    <subcellularLocation>
        <location evidence="1">Endomembrane system</location>
    </subcellularLocation>
</comment>
<organism evidence="12">
    <name type="scientific">Calcidiscus leptoporus</name>
    <dbReference type="NCBI Taxonomy" id="127549"/>
    <lineage>
        <taxon>Eukaryota</taxon>
        <taxon>Haptista</taxon>
        <taxon>Haptophyta</taxon>
        <taxon>Prymnesiophyceae</taxon>
        <taxon>Coccolithales</taxon>
        <taxon>Calcidiscaceae</taxon>
        <taxon>Calcidiscus</taxon>
    </lineage>
</organism>
<dbReference type="Gene3D" id="1.10.287.940">
    <property type="entry name" value="atp-gated p2x4 ion channel"/>
    <property type="match status" value="1"/>
</dbReference>
<evidence type="ECO:0000256" key="11">
    <source>
        <dbReference type="SAM" id="Phobius"/>
    </source>
</evidence>
<keyword evidence="10" id="KW-0175">Coiled coil</keyword>
<proteinExistence type="inferred from homology"/>
<protein>
    <submittedName>
        <fullName evidence="12">Uncharacterized protein</fullName>
    </submittedName>
</protein>
<evidence type="ECO:0000256" key="5">
    <source>
        <dbReference type="ARBA" id="ARBA00022989"/>
    </source>
</evidence>
<evidence type="ECO:0000256" key="7">
    <source>
        <dbReference type="ARBA" id="ARBA00023136"/>
    </source>
</evidence>
<keyword evidence="7 11" id="KW-0472">Membrane</keyword>
<keyword evidence="5 11" id="KW-1133">Transmembrane helix</keyword>